<organism evidence="1">
    <name type="scientific">marine sediment metagenome</name>
    <dbReference type="NCBI Taxonomy" id="412755"/>
    <lineage>
        <taxon>unclassified sequences</taxon>
        <taxon>metagenomes</taxon>
        <taxon>ecological metagenomes</taxon>
    </lineage>
</organism>
<comment type="caution">
    <text evidence="1">The sequence shown here is derived from an EMBL/GenBank/DDBJ whole genome shotgun (WGS) entry which is preliminary data.</text>
</comment>
<feature type="non-terminal residue" evidence="1">
    <location>
        <position position="1"/>
    </location>
</feature>
<reference evidence="1" key="1">
    <citation type="journal article" date="2014" name="Front. Microbiol.">
        <title>High frequency of phylogenetically diverse reductive dehalogenase-homologous genes in deep subseafloor sedimentary metagenomes.</title>
        <authorList>
            <person name="Kawai M."/>
            <person name="Futagami T."/>
            <person name="Toyoda A."/>
            <person name="Takaki Y."/>
            <person name="Nishi S."/>
            <person name="Hori S."/>
            <person name="Arai W."/>
            <person name="Tsubouchi T."/>
            <person name="Morono Y."/>
            <person name="Uchiyama I."/>
            <person name="Ito T."/>
            <person name="Fujiyama A."/>
            <person name="Inagaki F."/>
            <person name="Takami H."/>
        </authorList>
    </citation>
    <scope>NUCLEOTIDE SEQUENCE</scope>
    <source>
        <strain evidence="1">Expedition CK06-06</strain>
    </source>
</reference>
<protein>
    <recommendedName>
        <fullName evidence="2">NAD(P)-binding domain-containing protein</fullName>
    </recommendedName>
</protein>
<dbReference type="AlphaFoldDB" id="X1NI37"/>
<dbReference type="PANTHER" id="PTHR43000">
    <property type="entry name" value="DTDP-D-GLUCOSE 4,6-DEHYDRATASE-RELATED"/>
    <property type="match status" value="1"/>
</dbReference>
<dbReference type="Gene3D" id="3.90.25.10">
    <property type="entry name" value="UDP-galactose 4-epimerase, domain 1"/>
    <property type="match status" value="1"/>
</dbReference>
<dbReference type="InterPro" id="IPR036291">
    <property type="entry name" value="NAD(P)-bd_dom_sf"/>
</dbReference>
<name>X1NI37_9ZZZZ</name>
<evidence type="ECO:0008006" key="2">
    <source>
        <dbReference type="Google" id="ProtNLM"/>
    </source>
</evidence>
<dbReference type="EMBL" id="BARV01026645">
    <property type="protein sequence ID" value="GAI43278.1"/>
    <property type="molecule type" value="Genomic_DNA"/>
</dbReference>
<proteinExistence type="predicted"/>
<accession>X1NI37</accession>
<dbReference type="SUPFAM" id="SSF51735">
    <property type="entry name" value="NAD(P)-binding Rossmann-fold domains"/>
    <property type="match status" value="1"/>
</dbReference>
<sequence>VDRPGHDQRYAINFQKLQNELGWCPTLNFQEGIAQTVRWYLEHPEWVANVVGGEYRNIRLGTFPG</sequence>
<evidence type="ECO:0000313" key="1">
    <source>
        <dbReference type="EMBL" id="GAI43278.1"/>
    </source>
</evidence>
<dbReference type="Gene3D" id="3.40.50.720">
    <property type="entry name" value="NAD(P)-binding Rossmann-like Domain"/>
    <property type="match status" value="1"/>
</dbReference>
<gene>
    <name evidence="1" type="ORF">S06H3_43015</name>
</gene>